<dbReference type="AlphaFoldDB" id="A0A2T6ZV45"/>
<dbReference type="EMBL" id="NESQ01000094">
    <property type="protein sequence ID" value="PUU79367.1"/>
    <property type="molecule type" value="Genomic_DNA"/>
</dbReference>
<keyword evidence="2" id="KW-1185">Reference proteome</keyword>
<comment type="caution">
    <text evidence="1">The sequence shown here is derived from an EMBL/GenBank/DDBJ whole genome shotgun (WGS) entry which is preliminary data.</text>
</comment>
<evidence type="ECO:0000313" key="1">
    <source>
        <dbReference type="EMBL" id="PUU79367.1"/>
    </source>
</evidence>
<proteinExistence type="predicted"/>
<evidence type="ECO:0000313" key="2">
    <source>
        <dbReference type="Proteomes" id="UP000244722"/>
    </source>
</evidence>
<protein>
    <submittedName>
        <fullName evidence="1">Uncharacterized protein</fullName>
    </submittedName>
</protein>
<sequence length="109" mass="12319">MQWVRYLSLGLWIYSQVEPIAPPCLYKSLSPIRSLVPVGLVSPREDVNISVVISAPLFLHREDENTLKLCRLKSYRYFAPGIPGLGIISIAGRQNISPIYDITLTRLIH</sequence>
<gene>
    <name evidence="1" type="ORF">B9Z19DRAFT_1082045</name>
</gene>
<name>A0A2T6ZV45_TUBBO</name>
<dbReference type="Proteomes" id="UP000244722">
    <property type="component" value="Unassembled WGS sequence"/>
</dbReference>
<organism evidence="1 2">
    <name type="scientific">Tuber borchii</name>
    <name type="common">White truffle</name>
    <dbReference type="NCBI Taxonomy" id="42251"/>
    <lineage>
        <taxon>Eukaryota</taxon>
        <taxon>Fungi</taxon>
        <taxon>Dikarya</taxon>
        <taxon>Ascomycota</taxon>
        <taxon>Pezizomycotina</taxon>
        <taxon>Pezizomycetes</taxon>
        <taxon>Pezizales</taxon>
        <taxon>Tuberaceae</taxon>
        <taxon>Tuber</taxon>
    </lineage>
</organism>
<reference evidence="1 2" key="1">
    <citation type="submission" date="2017-04" db="EMBL/GenBank/DDBJ databases">
        <title>Draft genome sequence of Tuber borchii Vittad., a whitish edible truffle.</title>
        <authorList>
            <consortium name="DOE Joint Genome Institute"/>
            <person name="Murat C."/>
            <person name="Kuo A."/>
            <person name="Barry K.W."/>
            <person name="Clum A."/>
            <person name="Dockter R.B."/>
            <person name="Fauchery L."/>
            <person name="Iotti M."/>
            <person name="Kohler A."/>
            <person name="Labutti K."/>
            <person name="Lindquist E.A."/>
            <person name="Lipzen A."/>
            <person name="Ohm R.A."/>
            <person name="Wang M."/>
            <person name="Grigoriev I.V."/>
            <person name="Zambonelli A."/>
            <person name="Martin F.M."/>
        </authorList>
    </citation>
    <scope>NUCLEOTIDE SEQUENCE [LARGE SCALE GENOMIC DNA]</scope>
    <source>
        <strain evidence="1 2">Tbo3840</strain>
    </source>
</reference>
<accession>A0A2T6ZV45</accession>